<evidence type="ECO:0000313" key="3">
    <source>
        <dbReference type="EMBL" id="MDC0710509.1"/>
    </source>
</evidence>
<feature type="signal peptide" evidence="1">
    <location>
        <begin position="1"/>
        <end position="20"/>
    </location>
</feature>
<evidence type="ECO:0000313" key="4">
    <source>
        <dbReference type="Proteomes" id="UP001221838"/>
    </source>
</evidence>
<protein>
    <recommendedName>
        <fullName evidence="2">Ig-like domain-containing protein</fullName>
    </recommendedName>
</protein>
<evidence type="ECO:0000256" key="1">
    <source>
        <dbReference type="SAM" id="SignalP"/>
    </source>
</evidence>
<dbReference type="RefSeq" id="WP_272140029.1">
    <property type="nucleotide sequence ID" value="NZ_JAQNDM010000002.1"/>
</dbReference>
<accession>A0ABT5DA59</accession>
<feature type="domain" description="Ig-like" evidence="2">
    <location>
        <begin position="1"/>
        <end position="77"/>
    </location>
</feature>
<evidence type="ECO:0000259" key="2">
    <source>
        <dbReference type="PROSITE" id="PS50835"/>
    </source>
</evidence>
<dbReference type="SUPFAM" id="SSF48726">
    <property type="entry name" value="Immunoglobulin"/>
    <property type="match status" value="1"/>
</dbReference>
<reference evidence="3 4" key="1">
    <citation type="submission" date="2022-11" db="EMBL/GenBank/DDBJ databases">
        <title>Minimal conservation of predation-associated metabolite biosynthetic gene clusters underscores biosynthetic potential of Myxococcota including descriptions for ten novel species: Archangium lansinium sp. nov., Myxococcus landrumus sp. nov., Nannocystis bai.</title>
        <authorList>
            <person name="Ahearne A."/>
            <person name="Stevens C."/>
            <person name="Dowd S."/>
        </authorList>
    </citation>
    <scope>NUCLEOTIDE SEQUENCE [LARGE SCALE GENOMIC DNA]</scope>
    <source>
        <strain evidence="3 4">NCWAL01</strain>
    </source>
</reference>
<keyword evidence="1" id="KW-0732">Signal</keyword>
<feature type="chain" id="PRO_5045093086" description="Ig-like domain-containing protein" evidence="1">
    <location>
        <begin position="21"/>
        <end position="122"/>
    </location>
</feature>
<dbReference type="EMBL" id="JAQNDM010000002">
    <property type="protein sequence ID" value="MDC0710509.1"/>
    <property type="molecule type" value="Genomic_DNA"/>
</dbReference>
<keyword evidence="4" id="KW-1185">Reference proteome</keyword>
<comment type="caution">
    <text evidence="3">The sequence shown here is derived from an EMBL/GenBank/DDBJ whole genome shotgun (WGS) entry which is preliminary data.</text>
</comment>
<gene>
    <name evidence="3" type="ORF">POL68_18680</name>
</gene>
<dbReference type="PROSITE" id="PS50835">
    <property type="entry name" value="IG_LIKE"/>
    <property type="match status" value="1"/>
</dbReference>
<proteinExistence type="predicted"/>
<dbReference type="Proteomes" id="UP001221838">
    <property type="component" value="Unassembled WGS sequence"/>
</dbReference>
<dbReference type="InterPro" id="IPR036179">
    <property type="entry name" value="Ig-like_dom_sf"/>
</dbReference>
<dbReference type="PROSITE" id="PS51257">
    <property type="entry name" value="PROKAR_LIPOPROTEIN"/>
    <property type="match status" value="1"/>
</dbReference>
<name>A0ABT5DA59_9BACT</name>
<dbReference type="InterPro" id="IPR007110">
    <property type="entry name" value="Ig-like_dom"/>
</dbReference>
<sequence length="122" mass="13084">MNKKALLSCCAVLVLSGAFACSDPEPGTLTFDWSFEGRSCSQEPDIKEVRLVIPGLTLDNGGRYPCVVAGDDGITLQGVFEAGTYSYVIDAVDFSDRSLYTRGGDFTVDGDTRVEVDLASTR</sequence>
<organism evidence="3 4">
    <name type="scientific">Stigmatella ashevillensis</name>
    <dbReference type="NCBI Taxonomy" id="2995309"/>
    <lineage>
        <taxon>Bacteria</taxon>
        <taxon>Pseudomonadati</taxon>
        <taxon>Myxococcota</taxon>
        <taxon>Myxococcia</taxon>
        <taxon>Myxococcales</taxon>
        <taxon>Cystobacterineae</taxon>
        <taxon>Archangiaceae</taxon>
        <taxon>Stigmatella</taxon>
    </lineage>
</organism>